<protein>
    <submittedName>
        <fullName evidence="1">Uncharacterized protein</fullName>
    </submittedName>
</protein>
<evidence type="ECO:0000313" key="1">
    <source>
        <dbReference type="EMBL" id="KJV53242.1"/>
    </source>
</evidence>
<dbReference type="Proteomes" id="UP000033769">
    <property type="component" value="Unassembled WGS sequence"/>
</dbReference>
<proteinExistence type="predicted"/>
<dbReference type="EMBL" id="LANO01000010">
    <property type="protein sequence ID" value="KJV53242.1"/>
    <property type="molecule type" value="Genomic_DNA"/>
</dbReference>
<sequence>MFLEKSAGHKGKREKISFESALKRLEIGRSTVFAWSKKYCS</sequence>
<dbReference type="PATRIC" id="fig|1359184.3.peg.3280"/>
<accession>A0A0F3MCN8</accession>
<evidence type="ECO:0000313" key="2">
    <source>
        <dbReference type="Proteomes" id="UP000033769"/>
    </source>
</evidence>
<reference evidence="1 2" key="1">
    <citation type="submission" date="2015-02" db="EMBL/GenBank/DDBJ databases">
        <title>Genome Sequencing of Rickettsiales.</title>
        <authorList>
            <person name="Daugherty S.C."/>
            <person name="Su Q."/>
            <person name="Abolude K."/>
            <person name="Beier-Sexton M."/>
            <person name="Carlyon J.A."/>
            <person name="Carter R."/>
            <person name="Day N.P."/>
            <person name="Dumler S.J."/>
            <person name="Dyachenko V."/>
            <person name="Godinez A."/>
            <person name="Kurtti T.J."/>
            <person name="Lichay M."/>
            <person name="Mullins K.E."/>
            <person name="Ott S."/>
            <person name="Pappas-Brown V."/>
            <person name="Paris D.H."/>
            <person name="Patel P."/>
            <person name="Richards A.L."/>
            <person name="Sadzewicz L."/>
            <person name="Sears K."/>
            <person name="Seidman D."/>
            <person name="Sengamalay N."/>
            <person name="Stenos J."/>
            <person name="Tallon L.J."/>
            <person name="Vincent G."/>
            <person name="Fraser C.M."/>
            <person name="Munderloh U."/>
            <person name="Dunning-Hotopp J.C."/>
        </authorList>
    </citation>
    <scope>NUCLEOTIDE SEQUENCE [LARGE SCALE GENOMIC DNA]</scope>
    <source>
        <strain evidence="1 2">Gilliam</strain>
    </source>
</reference>
<comment type="caution">
    <text evidence="1">The sequence shown here is derived from an EMBL/GenBank/DDBJ whole genome shotgun (WGS) entry which is preliminary data.</text>
</comment>
<gene>
    <name evidence="1" type="ORF">OTSGILL_0877</name>
</gene>
<organism evidence="1 2">
    <name type="scientific">Orientia tsutsugamushi str. Gilliam</name>
    <dbReference type="NCBI Taxonomy" id="1359184"/>
    <lineage>
        <taxon>Bacteria</taxon>
        <taxon>Pseudomonadati</taxon>
        <taxon>Pseudomonadota</taxon>
        <taxon>Alphaproteobacteria</taxon>
        <taxon>Rickettsiales</taxon>
        <taxon>Rickettsiaceae</taxon>
        <taxon>Rickettsieae</taxon>
        <taxon>Orientia</taxon>
    </lineage>
</organism>
<dbReference type="AlphaFoldDB" id="A0A0F3MCN8"/>
<name>A0A0F3MCN8_ORITS</name>